<protein>
    <submittedName>
        <fullName evidence="7">Polysaccharide biosynthesis C-terminal domain-containing protein</fullName>
    </submittedName>
</protein>
<feature type="transmembrane region" description="Helical" evidence="6">
    <location>
        <begin position="217"/>
        <end position="237"/>
    </location>
</feature>
<feature type="transmembrane region" description="Helical" evidence="6">
    <location>
        <begin position="115"/>
        <end position="134"/>
    </location>
</feature>
<evidence type="ECO:0000256" key="4">
    <source>
        <dbReference type="ARBA" id="ARBA00022989"/>
    </source>
</evidence>
<evidence type="ECO:0000256" key="2">
    <source>
        <dbReference type="ARBA" id="ARBA00022475"/>
    </source>
</evidence>
<sequence>MATSLARGFVSILGARVATIGLHIAITPLLVRYLGAEYGDYAFLLSLSAVTLVFVDSLFDGVRKFVSEDREAVEWEATVFGFYVRVTVLASVAVVLAVVLAVESGLVVSVLSARFVPYLYLLGGIVVVQQFFTVGRSTLMGLGYEHLSEPLTSVEKFLFGVLAVVFLEWGWGVVGVLLSQTITYSLVLVAALWFISRELPLRSALTLAPTSFPRREVLSFNTVTAVYLLLANTLIHVDVLLLRPTVGSLETGYYKAALLVAEFLWIVPIAMENLLVHSSSGMSSRGEHRRIERLTARMTRYVTLLTSLMILVVGASAHVLVPLYFGAAYAPAVGPALLLLPGALGFAIARPLIGVVQGTGHLRVLVGATAVAAVLNLALNLALIPRYGMYGAAVATSVSYGSMLGLHVWSSRKSGVDPAADFRFPRVATTVFATALAVFGVVTAGPPTLPTVLTAGLVGTVVHAIVAVKTRAVDGEDIALFLSLLPPPVREVISSR</sequence>
<comment type="caution">
    <text evidence="7">The sequence shown here is derived from an EMBL/GenBank/DDBJ whole genome shotgun (WGS) entry which is preliminary data.</text>
</comment>
<keyword evidence="8" id="KW-1185">Reference proteome</keyword>
<organism evidence="7 8">
    <name type="scientific">Halomarina ordinaria</name>
    <dbReference type="NCBI Taxonomy" id="3033939"/>
    <lineage>
        <taxon>Archaea</taxon>
        <taxon>Methanobacteriati</taxon>
        <taxon>Methanobacteriota</taxon>
        <taxon>Stenosarchaea group</taxon>
        <taxon>Halobacteria</taxon>
        <taxon>Halobacteriales</taxon>
        <taxon>Natronomonadaceae</taxon>
        <taxon>Halomarina</taxon>
    </lineage>
</organism>
<proteinExistence type="predicted"/>
<dbReference type="InterPro" id="IPR050833">
    <property type="entry name" value="Poly_Biosynth_Transport"/>
</dbReference>
<dbReference type="PANTHER" id="PTHR30250">
    <property type="entry name" value="PST FAMILY PREDICTED COLANIC ACID TRANSPORTER"/>
    <property type="match status" value="1"/>
</dbReference>
<evidence type="ECO:0000256" key="1">
    <source>
        <dbReference type="ARBA" id="ARBA00004651"/>
    </source>
</evidence>
<keyword evidence="3 6" id="KW-0812">Transmembrane</keyword>
<dbReference type="Proteomes" id="UP001596406">
    <property type="component" value="Unassembled WGS sequence"/>
</dbReference>
<feature type="transmembrane region" description="Helical" evidence="6">
    <location>
        <begin position="177"/>
        <end position="196"/>
    </location>
</feature>
<feature type="transmembrane region" description="Helical" evidence="6">
    <location>
        <begin position="387"/>
        <end position="406"/>
    </location>
</feature>
<feature type="transmembrane region" description="Helical" evidence="6">
    <location>
        <begin position="80"/>
        <end position="103"/>
    </location>
</feature>
<evidence type="ECO:0000256" key="6">
    <source>
        <dbReference type="SAM" id="Phobius"/>
    </source>
</evidence>
<evidence type="ECO:0000256" key="3">
    <source>
        <dbReference type="ARBA" id="ARBA00022692"/>
    </source>
</evidence>
<comment type="subcellular location">
    <subcellularLocation>
        <location evidence="1">Cell membrane</location>
        <topology evidence="1">Multi-pass membrane protein</topology>
    </subcellularLocation>
</comment>
<feature type="transmembrane region" description="Helical" evidence="6">
    <location>
        <begin position="327"/>
        <end position="349"/>
    </location>
</feature>
<evidence type="ECO:0000313" key="7">
    <source>
        <dbReference type="EMBL" id="MFC6836144.1"/>
    </source>
</evidence>
<evidence type="ECO:0000313" key="8">
    <source>
        <dbReference type="Proteomes" id="UP001596406"/>
    </source>
</evidence>
<dbReference type="AlphaFoldDB" id="A0ABD5U724"/>
<feature type="transmembrane region" description="Helical" evidence="6">
    <location>
        <begin position="427"/>
        <end position="445"/>
    </location>
</feature>
<dbReference type="RefSeq" id="WP_304447838.1">
    <property type="nucleotide sequence ID" value="NZ_JARRAH010000001.1"/>
</dbReference>
<dbReference type="GO" id="GO:0005886">
    <property type="term" value="C:plasma membrane"/>
    <property type="evidence" value="ECO:0007669"/>
    <property type="project" value="UniProtKB-SubCell"/>
</dbReference>
<keyword evidence="2" id="KW-1003">Cell membrane</keyword>
<feature type="transmembrane region" description="Helical" evidence="6">
    <location>
        <begin position="12"/>
        <end position="35"/>
    </location>
</feature>
<accession>A0ABD5U724</accession>
<keyword evidence="4 6" id="KW-1133">Transmembrane helix</keyword>
<name>A0ABD5U724_9EURY</name>
<feature type="transmembrane region" description="Helical" evidence="6">
    <location>
        <begin position="451"/>
        <end position="468"/>
    </location>
</feature>
<feature type="transmembrane region" description="Helical" evidence="6">
    <location>
        <begin position="298"/>
        <end position="321"/>
    </location>
</feature>
<gene>
    <name evidence="7" type="ORF">ACFQHK_06440</name>
</gene>
<dbReference type="PANTHER" id="PTHR30250:SF11">
    <property type="entry name" value="O-ANTIGEN TRANSPORTER-RELATED"/>
    <property type="match status" value="1"/>
</dbReference>
<reference evidence="7 8" key="1">
    <citation type="journal article" date="2019" name="Int. J. Syst. Evol. Microbiol.">
        <title>The Global Catalogue of Microorganisms (GCM) 10K type strain sequencing project: providing services to taxonomists for standard genome sequencing and annotation.</title>
        <authorList>
            <consortium name="The Broad Institute Genomics Platform"/>
            <consortium name="The Broad Institute Genome Sequencing Center for Infectious Disease"/>
            <person name="Wu L."/>
            <person name="Ma J."/>
        </authorList>
    </citation>
    <scope>NUCLEOTIDE SEQUENCE [LARGE SCALE GENOMIC DNA]</scope>
    <source>
        <strain evidence="7 8">PSRA2</strain>
    </source>
</reference>
<feature type="transmembrane region" description="Helical" evidence="6">
    <location>
        <begin position="361"/>
        <end position="381"/>
    </location>
</feature>
<dbReference type="EMBL" id="JBHSXM010000001">
    <property type="protein sequence ID" value="MFC6836144.1"/>
    <property type="molecule type" value="Genomic_DNA"/>
</dbReference>
<evidence type="ECO:0000256" key="5">
    <source>
        <dbReference type="ARBA" id="ARBA00023136"/>
    </source>
</evidence>
<feature type="transmembrane region" description="Helical" evidence="6">
    <location>
        <begin position="257"/>
        <end position="277"/>
    </location>
</feature>
<keyword evidence="5 6" id="KW-0472">Membrane</keyword>